<keyword evidence="3" id="KW-0804">Transcription</keyword>
<keyword evidence="4" id="KW-0539">Nucleus</keyword>
<evidence type="ECO:0000313" key="6">
    <source>
        <dbReference type="EMBL" id="KAI1611686.1"/>
    </source>
</evidence>
<evidence type="ECO:0000256" key="3">
    <source>
        <dbReference type="ARBA" id="ARBA00023163"/>
    </source>
</evidence>
<protein>
    <recommendedName>
        <fullName evidence="5">Zn(2)-C6 fungal-type domain-containing protein</fullName>
    </recommendedName>
</protein>
<evidence type="ECO:0000256" key="4">
    <source>
        <dbReference type="ARBA" id="ARBA00023242"/>
    </source>
</evidence>
<keyword evidence="2" id="KW-0238">DNA-binding</keyword>
<dbReference type="InterPro" id="IPR052400">
    <property type="entry name" value="Zn2-C6_fungal_TF"/>
</dbReference>
<proteinExistence type="predicted"/>
<dbReference type="SMART" id="SM00066">
    <property type="entry name" value="GAL4"/>
    <property type="match status" value="1"/>
</dbReference>
<dbReference type="CDD" id="cd00067">
    <property type="entry name" value="GAL4"/>
    <property type="match status" value="1"/>
</dbReference>
<dbReference type="InterPro" id="IPR021858">
    <property type="entry name" value="Fun_TF"/>
</dbReference>
<evidence type="ECO:0000259" key="5">
    <source>
        <dbReference type="PROSITE" id="PS50048"/>
    </source>
</evidence>
<dbReference type="Pfam" id="PF00172">
    <property type="entry name" value="Zn_clus"/>
    <property type="match status" value="1"/>
</dbReference>
<dbReference type="Proteomes" id="UP001203852">
    <property type="component" value="Unassembled WGS sequence"/>
</dbReference>
<evidence type="ECO:0000313" key="7">
    <source>
        <dbReference type="Proteomes" id="UP001203852"/>
    </source>
</evidence>
<dbReference type="AlphaFoldDB" id="A0AAN6DT23"/>
<organism evidence="6 7">
    <name type="scientific">Exophiala viscosa</name>
    <dbReference type="NCBI Taxonomy" id="2486360"/>
    <lineage>
        <taxon>Eukaryota</taxon>
        <taxon>Fungi</taxon>
        <taxon>Dikarya</taxon>
        <taxon>Ascomycota</taxon>
        <taxon>Pezizomycotina</taxon>
        <taxon>Eurotiomycetes</taxon>
        <taxon>Chaetothyriomycetidae</taxon>
        <taxon>Chaetothyriales</taxon>
        <taxon>Herpotrichiellaceae</taxon>
        <taxon>Exophiala</taxon>
    </lineage>
</organism>
<dbReference type="Pfam" id="PF11951">
    <property type="entry name" value="Fungal_trans_2"/>
    <property type="match status" value="1"/>
</dbReference>
<evidence type="ECO:0000256" key="2">
    <source>
        <dbReference type="ARBA" id="ARBA00023125"/>
    </source>
</evidence>
<dbReference type="GO" id="GO:0003677">
    <property type="term" value="F:DNA binding"/>
    <property type="evidence" value="ECO:0007669"/>
    <property type="project" value="UniProtKB-KW"/>
</dbReference>
<accession>A0AAN6DT23</accession>
<dbReference type="InterPro" id="IPR036864">
    <property type="entry name" value="Zn2-C6_fun-type_DNA-bd_sf"/>
</dbReference>
<sequence length="435" mass="48449">MPDSHRPRRLGYKKSKTGCDSCRNRRVKCDEKQPKCSACHRFGLGCQYSREFRHFVVAQSGEGTSTSLGDERSVVPVVASPLILTPNNIGVTRPQSDGPSFLFEKHFEMRLLHHFVSHTYKSMPGSETPVISECWTSHIPTIAFGHDTLLYAILAAASAHLSLLSPAQTMYHVAAKYYFAIVLQEQNKAVSNITSANADSICLTSLLVNILALHFQNVSDSHPRNTLSAAAFRGMAIGHSSADVIKTAWPSINHDPTSEAAKILKATPTFREVHSGAAEYHSAHGFVVNPPGQVIYPLDQSFTCALREIEEQPPELERDNETTTKAIRAGIGYVQSMRKAIENDEPNTTFCQRVIGFTGTIPKLFLQLVLTNHPRALLTLAYFFALVHHAKSIWWLNGLAERSVRVILETLPKEWKPLMQRPFAMILARTHTKQQ</sequence>
<dbReference type="PROSITE" id="PS00463">
    <property type="entry name" value="ZN2_CY6_FUNGAL_1"/>
    <property type="match status" value="1"/>
</dbReference>
<keyword evidence="7" id="KW-1185">Reference proteome</keyword>
<dbReference type="SUPFAM" id="SSF57701">
    <property type="entry name" value="Zn2/Cys6 DNA-binding domain"/>
    <property type="match status" value="1"/>
</dbReference>
<dbReference type="InterPro" id="IPR001138">
    <property type="entry name" value="Zn2Cys6_DnaBD"/>
</dbReference>
<dbReference type="Gene3D" id="4.10.240.10">
    <property type="entry name" value="Zn(2)-C6 fungal-type DNA-binding domain"/>
    <property type="match status" value="1"/>
</dbReference>
<comment type="caution">
    <text evidence="6">The sequence shown here is derived from an EMBL/GenBank/DDBJ whole genome shotgun (WGS) entry which is preliminary data.</text>
</comment>
<name>A0AAN6DT23_9EURO</name>
<dbReference type="PANTHER" id="PTHR47657">
    <property type="entry name" value="STEROL REGULATORY ELEMENT-BINDING PROTEIN ECM22"/>
    <property type="match status" value="1"/>
</dbReference>
<keyword evidence="1" id="KW-0805">Transcription regulation</keyword>
<evidence type="ECO:0000256" key="1">
    <source>
        <dbReference type="ARBA" id="ARBA00023015"/>
    </source>
</evidence>
<dbReference type="PROSITE" id="PS50048">
    <property type="entry name" value="ZN2_CY6_FUNGAL_2"/>
    <property type="match status" value="1"/>
</dbReference>
<dbReference type="GO" id="GO:0000981">
    <property type="term" value="F:DNA-binding transcription factor activity, RNA polymerase II-specific"/>
    <property type="evidence" value="ECO:0007669"/>
    <property type="project" value="InterPro"/>
</dbReference>
<reference evidence="6" key="1">
    <citation type="journal article" date="2022" name="bioRxiv">
        <title>Deciphering the potential niche of two novel black yeast fungi from a biological soil crust based on their genomes, phenotypes, and melanin regulation.</title>
        <authorList>
            <consortium name="DOE Joint Genome Institute"/>
            <person name="Carr E.C."/>
            <person name="Barton Q."/>
            <person name="Grambo S."/>
            <person name="Sullivan M."/>
            <person name="Renfro C.M."/>
            <person name="Kuo A."/>
            <person name="Pangilinan J."/>
            <person name="Lipzen A."/>
            <person name="Keymanesh K."/>
            <person name="Savage E."/>
            <person name="Barry K."/>
            <person name="Grigoriev I.V."/>
            <person name="Riekhof W.R."/>
            <person name="Harris S.S."/>
        </authorList>
    </citation>
    <scope>NUCLEOTIDE SEQUENCE</scope>
    <source>
        <strain evidence="6">JF 03-4F</strain>
    </source>
</reference>
<dbReference type="CDD" id="cd12148">
    <property type="entry name" value="fungal_TF_MHR"/>
    <property type="match status" value="1"/>
</dbReference>
<gene>
    <name evidence="6" type="ORF">EDD36DRAFT_296346</name>
</gene>
<dbReference type="PANTHER" id="PTHR47657:SF14">
    <property type="entry name" value="ZN(2)-C6 FUNGAL-TYPE DOMAIN-CONTAINING PROTEIN"/>
    <property type="match status" value="1"/>
</dbReference>
<feature type="domain" description="Zn(2)-C6 fungal-type" evidence="5">
    <location>
        <begin position="18"/>
        <end position="48"/>
    </location>
</feature>
<dbReference type="EMBL" id="MU404356">
    <property type="protein sequence ID" value="KAI1611686.1"/>
    <property type="molecule type" value="Genomic_DNA"/>
</dbReference>
<dbReference type="GO" id="GO:0008270">
    <property type="term" value="F:zinc ion binding"/>
    <property type="evidence" value="ECO:0007669"/>
    <property type="project" value="InterPro"/>
</dbReference>